<evidence type="ECO:0000313" key="3">
    <source>
        <dbReference type="Proteomes" id="UP000199321"/>
    </source>
</evidence>
<keyword evidence="3" id="KW-1185">Reference proteome</keyword>
<organism evidence="2 3">
    <name type="scientific">Ulvibacter litoralis</name>
    <dbReference type="NCBI Taxonomy" id="227084"/>
    <lineage>
        <taxon>Bacteria</taxon>
        <taxon>Pseudomonadati</taxon>
        <taxon>Bacteroidota</taxon>
        <taxon>Flavobacteriia</taxon>
        <taxon>Flavobacteriales</taxon>
        <taxon>Flavobacteriaceae</taxon>
        <taxon>Ulvibacter</taxon>
    </lineage>
</organism>
<dbReference type="AlphaFoldDB" id="A0A1G7F7P8"/>
<evidence type="ECO:0000313" key="2">
    <source>
        <dbReference type="EMBL" id="SDE71953.1"/>
    </source>
</evidence>
<proteinExistence type="predicted"/>
<accession>A0A1G7F7P8</accession>
<evidence type="ECO:0008006" key="4">
    <source>
        <dbReference type="Google" id="ProtNLM"/>
    </source>
</evidence>
<dbReference type="Proteomes" id="UP000199321">
    <property type="component" value="Unassembled WGS sequence"/>
</dbReference>
<evidence type="ECO:0000256" key="1">
    <source>
        <dbReference type="SAM" id="SignalP"/>
    </source>
</evidence>
<dbReference type="OrthoDB" id="1453160at2"/>
<reference evidence="2 3" key="1">
    <citation type="submission" date="2016-10" db="EMBL/GenBank/DDBJ databases">
        <authorList>
            <person name="de Groot N.N."/>
        </authorList>
    </citation>
    <scope>NUCLEOTIDE SEQUENCE [LARGE SCALE GENOMIC DNA]</scope>
    <source>
        <strain evidence="2 3">DSM 16195</strain>
    </source>
</reference>
<keyword evidence="1" id="KW-0732">Signal</keyword>
<dbReference type="RefSeq" id="WP_093142832.1">
    <property type="nucleotide sequence ID" value="NZ_BMWO01000002.1"/>
</dbReference>
<dbReference type="EMBL" id="FNBA01000002">
    <property type="protein sequence ID" value="SDE71953.1"/>
    <property type="molecule type" value="Genomic_DNA"/>
</dbReference>
<name>A0A1G7F7P8_9FLAO</name>
<protein>
    <recommendedName>
        <fullName evidence="4">DUF4468 domain-containing protein</fullName>
    </recommendedName>
</protein>
<gene>
    <name evidence="2" type="ORF">SAMN05421855_102390</name>
</gene>
<sequence>MKSLLFSIFMLVSVFSYAQHDEAYLNGLVSGFTSSLKSKNIDTYLISKRYCIGNIEIFQLGDGSLCASKSTYFEVYLFWLEGEVAKIKKIDNCGLYTTLELSNSNIMDFMGIYKNDIKQNPVKHYQFASKGSGPIQSTEIHSCSRVIEYRDGTGLEINQLYNLFDITNDAMEENINFEYNNTLNIISLDEMMSNAIEKVEDQFRRE</sequence>
<feature type="chain" id="PRO_5011511979" description="DUF4468 domain-containing protein" evidence="1">
    <location>
        <begin position="19"/>
        <end position="206"/>
    </location>
</feature>
<feature type="signal peptide" evidence="1">
    <location>
        <begin position="1"/>
        <end position="18"/>
    </location>
</feature>